<dbReference type="RefSeq" id="WP_323376683.1">
    <property type="nucleotide sequence ID" value="NZ_WEGJ01000001.1"/>
</dbReference>
<proteinExistence type="predicted"/>
<protein>
    <recommendedName>
        <fullName evidence="2">NADP-dependent oxidoreductase domain-containing protein</fullName>
    </recommendedName>
</protein>
<dbReference type="PANTHER" id="PTHR43364:SF4">
    <property type="entry name" value="NAD(P)-LINKED OXIDOREDUCTASE SUPERFAMILY PROTEIN"/>
    <property type="match status" value="1"/>
</dbReference>
<keyword evidence="4" id="KW-1185">Reference proteome</keyword>
<dbReference type="GO" id="GO:0016491">
    <property type="term" value="F:oxidoreductase activity"/>
    <property type="evidence" value="ECO:0007669"/>
    <property type="project" value="UniProtKB-KW"/>
</dbReference>
<keyword evidence="1" id="KW-0560">Oxidoreductase</keyword>
<comment type="caution">
    <text evidence="3">The sequence shown here is derived from an EMBL/GenBank/DDBJ whole genome shotgun (WGS) entry which is preliminary data.</text>
</comment>
<accession>A0A7K0C9D5</accession>
<dbReference type="InterPro" id="IPR023210">
    <property type="entry name" value="NADP_OxRdtase_dom"/>
</dbReference>
<reference evidence="3 4" key="1">
    <citation type="submission" date="2019-10" db="EMBL/GenBank/DDBJ databases">
        <title>Streptomyces smaragdinus sp. nov. and Streptomyces fabii sp. nov., isolated from the gut of fungus growing-termite Macrotermes natalensis.</title>
        <authorList>
            <person name="Schwitalla J."/>
            <person name="Benndorf R."/>
            <person name="Martin K."/>
            <person name="De Beer W."/>
            <person name="Kaster A.-K."/>
            <person name="Vollmers J."/>
            <person name="Poulsen M."/>
            <person name="Beemelmanns C."/>
        </authorList>
    </citation>
    <scope>NUCLEOTIDE SEQUENCE [LARGE SCALE GENOMIC DNA]</scope>
    <source>
        <strain evidence="3 4">RB5</strain>
    </source>
</reference>
<dbReference type="AlphaFoldDB" id="A0A7K0C9D5"/>
<dbReference type="InterPro" id="IPR050523">
    <property type="entry name" value="AKR_Detox_Biosynth"/>
</dbReference>
<evidence type="ECO:0000259" key="2">
    <source>
        <dbReference type="Pfam" id="PF00248"/>
    </source>
</evidence>
<name>A0A7K0C9D5_9ACTN</name>
<sequence>MNSPSHLARAWGNELRTERNLDIASEVAEIAALLGSTATAVAIAWVLRRPGVTSVILGPRTLDQLTENLAGVDLDLPSDAAERLDAVSAQLR</sequence>
<evidence type="ECO:0000313" key="4">
    <source>
        <dbReference type="Proteomes" id="UP000466345"/>
    </source>
</evidence>
<dbReference type="InterPro" id="IPR036812">
    <property type="entry name" value="NAD(P)_OxRdtase_dom_sf"/>
</dbReference>
<dbReference type="Pfam" id="PF00248">
    <property type="entry name" value="Aldo_ket_red"/>
    <property type="match status" value="1"/>
</dbReference>
<dbReference type="EMBL" id="WEGJ01000001">
    <property type="protein sequence ID" value="MQY10006.1"/>
    <property type="molecule type" value="Genomic_DNA"/>
</dbReference>
<dbReference type="Proteomes" id="UP000466345">
    <property type="component" value="Unassembled WGS sequence"/>
</dbReference>
<gene>
    <name evidence="3" type="ORF">SRB5_01100</name>
</gene>
<evidence type="ECO:0000313" key="3">
    <source>
        <dbReference type="EMBL" id="MQY10006.1"/>
    </source>
</evidence>
<dbReference type="Gene3D" id="3.20.20.100">
    <property type="entry name" value="NADP-dependent oxidoreductase domain"/>
    <property type="match status" value="1"/>
</dbReference>
<organism evidence="3 4">
    <name type="scientific">Streptomyces smaragdinus</name>
    <dbReference type="NCBI Taxonomy" id="2585196"/>
    <lineage>
        <taxon>Bacteria</taxon>
        <taxon>Bacillati</taxon>
        <taxon>Actinomycetota</taxon>
        <taxon>Actinomycetes</taxon>
        <taxon>Kitasatosporales</taxon>
        <taxon>Streptomycetaceae</taxon>
        <taxon>Streptomyces</taxon>
    </lineage>
</organism>
<dbReference type="PANTHER" id="PTHR43364">
    <property type="entry name" value="NADH-SPECIFIC METHYLGLYOXAL REDUCTASE-RELATED"/>
    <property type="match status" value="1"/>
</dbReference>
<evidence type="ECO:0000256" key="1">
    <source>
        <dbReference type="ARBA" id="ARBA00023002"/>
    </source>
</evidence>
<dbReference type="GO" id="GO:0005829">
    <property type="term" value="C:cytosol"/>
    <property type="evidence" value="ECO:0007669"/>
    <property type="project" value="TreeGrafter"/>
</dbReference>
<dbReference type="SUPFAM" id="SSF51430">
    <property type="entry name" value="NAD(P)-linked oxidoreductase"/>
    <property type="match status" value="1"/>
</dbReference>
<feature type="domain" description="NADP-dependent oxidoreductase" evidence="2">
    <location>
        <begin position="13"/>
        <end position="88"/>
    </location>
</feature>